<reference evidence="5" key="2">
    <citation type="submission" date="2025-09" db="UniProtKB">
        <authorList>
            <consortium name="Ensembl"/>
        </authorList>
    </citation>
    <scope>IDENTIFICATION</scope>
</reference>
<name>A0A8C1BPX0_CYPCA</name>
<dbReference type="PROSITE" id="PS50835">
    <property type="entry name" value="IG_LIKE"/>
    <property type="match status" value="2"/>
</dbReference>
<dbReference type="InterPro" id="IPR036179">
    <property type="entry name" value="Ig-like_dom_sf"/>
</dbReference>
<proteinExistence type="predicted"/>
<dbReference type="GO" id="GO:0035723">
    <property type="term" value="P:interleukin-15-mediated signaling pathway"/>
    <property type="evidence" value="ECO:0007669"/>
    <property type="project" value="TreeGrafter"/>
</dbReference>
<feature type="region of interest" description="Disordered" evidence="1">
    <location>
        <begin position="265"/>
        <end position="300"/>
    </location>
</feature>
<keyword evidence="6" id="KW-1185">Reference proteome</keyword>
<dbReference type="GO" id="GO:0042110">
    <property type="term" value="P:T cell activation"/>
    <property type="evidence" value="ECO:0007669"/>
    <property type="project" value="TreeGrafter"/>
</dbReference>
<dbReference type="GO" id="GO:0070374">
    <property type="term" value="P:positive regulation of ERK1 and ERK2 cascade"/>
    <property type="evidence" value="ECO:0007669"/>
    <property type="project" value="TreeGrafter"/>
</dbReference>
<dbReference type="AlphaFoldDB" id="A0A8C1BPX0"/>
<dbReference type="PANTHER" id="PTHR11422:SF5">
    <property type="entry name" value="DIVERSE IMMUNOGLOBULIN DOMAIN-CONTAINING PROTEIN 1.1 ISOFORM X1-RELATED"/>
    <property type="match status" value="1"/>
</dbReference>
<dbReference type="PANTHER" id="PTHR11422">
    <property type="entry name" value="T-CELL SURFACE GLYCOPROTEIN CD4"/>
    <property type="match status" value="1"/>
</dbReference>
<organism evidence="5 6">
    <name type="scientific">Cyprinus carpio carpio</name>
    <dbReference type="NCBI Taxonomy" id="630221"/>
    <lineage>
        <taxon>Eukaryota</taxon>
        <taxon>Metazoa</taxon>
        <taxon>Chordata</taxon>
        <taxon>Craniata</taxon>
        <taxon>Vertebrata</taxon>
        <taxon>Euteleostomi</taxon>
        <taxon>Actinopterygii</taxon>
        <taxon>Neopterygii</taxon>
        <taxon>Teleostei</taxon>
        <taxon>Ostariophysi</taxon>
        <taxon>Cypriniformes</taxon>
        <taxon>Cyprinidae</taxon>
        <taxon>Cyprininae</taxon>
        <taxon>Cyprinus</taxon>
    </lineage>
</organism>
<feature type="domain" description="Ig-like" evidence="4">
    <location>
        <begin position="146"/>
        <end position="240"/>
    </location>
</feature>
<dbReference type="InterPro" id="IPR003599">
    <property type="entry name" value="Ig_sub"/>
</dbReference>
<feature type="signal peptide" evidence="3">
    <location>
        <begin position="1"/>
        <end position="24"/>
    </location>
</feature>
<reference evidence="5" key="1">
    <citation type="submission" date="2025-08" db="UniProtKB">
        <authorList>
            <consortium name="Ensembl"/>
        </authorList>
    </citation>
    <scope>IDENTIFICATION</scope>
</reference>
<dbReference type="SMART" id="SM00409">
    <property type="entry name" value="IG"/>
    <property type="match status" value="2"/>
</dbReference>
<feature type="domain" description="Ig-like" evidence="4">
    <location>
        <begin position="32"/>
        <end position="107"/>
    </location>
</feature>
<sequence>MAEKCHLCLLGLIILSSLLKGTSGEDETHVFISSGENVRLRCNNALHGCKSTTWLYNRFIHSGTVEVIGLGIKKKHTESHERLSLGSDCSLNIKNVTKRDYGSYICQQWTDVNGQHQQEGTDAYVFLHVLHVSSSSSSSQTGISAGRSLTLSCQLYSYSFAGVSCYHWISSDRIQLFWVNQAGVKFTISDSRYQILFSAGHCISTLNTTLLNEDDIRGWKCEVTHRNQLKTSAKYTVRISAQAVIPVHNTKSTLKTAVTSTQGTFPTLDASERSSPAAPDSTTQTPASSSNSETTSGQTTAAAPSRVMVIIVGFAAFVAPTVILLQIICARRAGRKDSHHPEEIVMNTILE</sequence>
<evidence type="ECO:0000313" key="6">
    <source>
        <dbReference type="Proteomes" id="UP001108240"/>
    </source>
</evidence>
<dbReference type="Gene3D" id="2.60.40.10">
    <property type="entry name" value="Immunoglobulins"/>
    <property type="match status" value="1"/>
</dbReference>
<dbReference type="InterPro" id="IPR007110">
    <property type="entry name" value="Ig-like_dom"/>
</dbReference>
<feature type="transmembrane region" description="Helical" evidence="2">
    <location>
        <begin position="307"/>
        <end position="329"/>
    </location>
</feature>
<keyword evidence="2" id="KW-0812">Transmembrane</keyword>
<evidence type="ECO:0000256" key="1">
    <source>
        <dbReference type="SAM" id="MobiDB-lite"/>
    </source>
</evidence>
<evidence type="ECO:0000259" key="4">
    <source>
        <dbReference type="PROSITE" id="PS50835"/>
    </source>
</evidence>
<dbReference type="InterPro" id="IPR013106">
    <property type="entry name" value="Ig_V-set"/>
</dbReference>
<evidence type="ECO:0000256" key="2">
    <source>
        <dbReference type="SAM" id="Phobius"/>
    </source>
</evidence>
<keyword evidence="2" id="KW-0472">Membrane</keyword>
<dbReference type="SUPFAM" id="SSF48726">
    <property type="entry name" value="Immunoglobulin"/>
    <property type="match status" value="2"/>
</dbReference>
<dbReference type="InterPro" id="IPR013783">
    <property type="entry name" value="Ig-like_fold"/>
</dbReference>
<feature type="chain" id="PRO_5039938291" description="Ig-like domain-containing protein" evidence="3">
    <location>
        <begin position="25"/>
        <end position="351"/>
    </location>
</feature>
<evidence type="ECO:0000256" key="3">
    <source>
        <dbReference type="SAM" id="SignalP"/>
    </source>
</evidence>
<evidence type="ECO:0000313" key="5">
    <source>
        <dbReference type="Ensembl" id="ENSCCRP00000036374.2"/>
    </source>
</evidence>
<dbReference type="GO" id="GO:0042289">
    <property type="term" value="F:MHC class II protein binding"/>
    <property type="evidence" value="ECO:0007669"/>
    <property type="project" value="TreeGrafter"/>
</dbReference>
<dbReference type="GO" id="GO:1990782">
    <property type="term" value="F:protein tyrosine kinase binding"/>
    <property type="evidence" value="ECO:0007669"/>
    <property type="project" value="TreeGrafter"/>
</dbReference>
<dbReference type="Pfam" id="PF07686">
    <property type="entry name" value="V-set"/>
    <property type="match status" value="1"/>
</dbReference>
<dbReference type="GO" id="GO:0045121">
    <property type="term" value="C:membrane raft"/>
    <property type="evidence" value="ECO:0007669"/>
    <property type="project" value="TreeGrafter"/>
</dbReference>
<keyword evidence="2" id="KW-1133">Transmembrane helix</keyword>
<dbReference type="OMA" id="ENSEWKC"/>
<dbReference type="GO" id="GO:0009897">
    <property type="term" value="C:external side of plasma membrane"/>
    <property type="evidence" value="ECO:0007669"/>
    <property type="project" value="TreeGrafter"/>
</dbReference>
<feature type="compositionally biased region" description="Polar residues" evidence="1">
    <location>
        <begin position="280"/>
        <end position="300"/>
    </location>
</feature>
<keyword evidence="3" id="KW-0732">Signal</keyword>
<dbReference type="Ensembl" id="ENSCCRT00000039421.2">
    <property type="protein sequence ID" value="ENSCCRP00000036374.2"/>
    <property type="gene ID" value="ENSCCRG00000069235.1"/>
</dbReference>
<dbReference type="GeneTree" id="ENSGT00390000001745"/>
<accession>A0A8C1BPX0</accession>
<protein>
    <recommendedName>
        <fullName evidence="4">Ig-like domain-containing protein</fullName>
    </recommendedName>
</protein>
<dbReference type="Proteomes" id="UP001108240">
    <property type="component" value="Unplaced"/>
</dbReference>